<protein>
    <submittedName>
        <fullName evidence="1">Uncharacterized protein</fullName>
    </submittedName>
</protein>
<evidence type="ECO:0000313" key="1">
    <source>
        <dbReference type="EMBL" id="MFD2232795.1"/>
    </source>
</evidence>
<accession>A0ABW5C9R4</accession>
<keyword evidence="2" id="KW-1185">Reference proteome</keyword>
<reference evidence="2" key="1">
    <citation type="journal article" date="2019" name="Int. J. Syst. Evol. Microbiol.">
        <title>The Global Catalogue of Microorganisms (GCM) 10K type strain sequencing project: providing services to taxonomists for standard genome sequencing and annotation.</title>
        <authorList>
            <consortium name="The Broad Institute Genomics Platform"/>
            <consortium name="The Broad Institute Genome Sequencing Center for Infectious Disease"/>
            <person name="Wu L."/>
            <person name="Ma J."/>
        </authorList>
    </citation>
    <scope>NUCLEOTIDE SEQUENCE [LARGE SCALE GENOMIC DNA]</scope>
    <source>
        <strain evidence="2">KCTC 15012</strain>
    </source>
</reference>
<dbReference type="Proteomes" id="UP001597296">
    <property type="component" value="Unassembled WGS sequence"/>
</dbReference>
<proteinExistence type="predicted"/>
<name>A0ABW5C9R4_9PROT</name>
<organism evidence="1 2">
    <name type="scientific">Phaeospirillum tilakii</name>
    <dbReference type="NCBI Taxonomy" id="741673"/>
    <lineage>
        <taxon>Bacteria</taxon>
        <taxon>Pseudomonadati</taxon>
        <taxon>Pseudomonadota</taxon>
        <taxon>Alphaproteobacteria</taxon>
        <taxon>Rhodospirillales</taxon>
        <taxon>Rhodospirillaceae</taxon>
        <taxon>Phaeospirillum</taxon>
    </lineage>
</organism>
<gene>
    <name evidence="1" type="ORF">ACFSNB_03150</name>
</gene>
<evidence type="ECO:0000313" key="2">
    <source>
        <dbReference type="Proteomes" id="UP001597296"/>
    </source>
</evidence>
<dbReference type="RefSeq" id="WP_377314433.1">
    <property type="nucleotide sequence ID" value="NZ_JBHUIY010000004.1"/>
</dbReference>
<sequence length="80" mass="8152">MNAAQTILATPGTAITIDDAVSVANGNQRDGGPIGRDGVDLYQPGYAGKTCISLSADQARRLGRILLDLTEPAALAVAAE</sequence>
<comment type="caution">
    <text evidence="1">The sequence shown here is derived from an EMBL/GenBank/DDBJ whole genome shotgun (WGS) entry which is preliminary data.</text>
</comment>
<dbReference type="EMBL" id="JBHUIY010000004">
    <property type="protein sequence ID" value="MFD2232795.1"/>
    <property type="molecule type" value="Genomic_DNA"/>
</dbReference>